<dbReference type="GO" id="GO:0022857">
    <property type="term" value="F:transmembrane transporter activity"/>
    <property type="evidence" value="ECO:0007669"/>
    <property type="project" value="InterPro"/>
</dbReference>
<dbReference type="InterPro" id="IPR000182">
    <property type="entry name" value="GNAT_dom"/>
</dbReference>
<dbReference type="SUPFAM" id="SSF55729">
    <property type="entry name" value="Acyl-CoA N-acyltransferases (Nat)"/>
    <property type="match status" value="1"/>
</dbReference>
<evidence type="ECO:0000256" key="6">
    <source>
        <dbReference type="SAM" id="MobiDB-lite"/>
    </source>
</evidence>
<dbReference type="Gene3D" id="1.20.1250.20">
    <property type="entry name" value="MFS general substrate transporter like domains"/>
    <property type="match status" value="1"/>
</dbReference>
<dbReference type="AlphaFoldDB" id="A0A7S1NIR2"/>
<dbReference type="PANTHER" id="PTHR23504:SF15">
    <property type="entry name" value="MAJOR FACILITATOR SUPERFAMILY (MFS) PROFILE DOMAIN-CONTAINING PROTEIN"/>
    <property type="match status" value="1"/>
</dbReference>
<dbReference type="EMBL" id="HBGA01084239">
    <property type="protein sequence ID" value="CAD9020310.1"/>
    <property type="molecule type" value="Transcribed_RNA"/>
</dbReference>
<protein>
    <recommendedName>
        <fullName evidence="11">Major facilitator superfamily (MFS) profile domain-containing protein</fullName>
    </recommendedName>
</protein>
<feature type="transmembrane region" description="Helical" evidence="7">
    <location>
        <begin position="237"/>
        <end position="258"/>
    </location>
</feature>
<proteinExistence type="predicted"/>
<keyword evidence="5 7" id="KW-0472">Membrane</keyword>
<dbReference type="PROSITE" id="PS50850">
    <property type="entry name" value="MFS"/>
    <property type="match status" value="1"/>
</dbReference>
<feature type="transmembrane region" description="Helical" evidence="7">
    <location>
        <begin position="502"/>
        <end position="525"/>
    </location>
</feature>
<dbReference type="Pfam" id="PF07690">
    <property type="entry name" value="MFS_1"/>
    <property type="match status" value="1"/>
</dbReference>
<feature type="domain" description="N-acetyltransferase" evidence="9">
    <location>
        <begin position="34"/>
        <end position="200"/>
    </location>
</feature>
<evidence type="ECO:0008006" key="11">
    <source>
        <dbReference type="Google" id="ProtNLM"/>
    </source>
</evidence>
<dbReference type="CDD" id="cd17330">
    <property type="entry name" value="MFS_SLC46_TetA_like"/>
    <property type="match status" value="1"/>
</dbReference>
<evidence type="ECO:0000259" key="9">
    <source>
        <dbReference type="PROSITE" id="PS51186"/>
    </source>
</evidence>
<feature type="transmembrane region" description="Helical" evidence="7">
    <location>
        <begin position="637"/>
        <end position="657"/>
    </location>
</feature>
<feature type="transmembrane region" description="Helical" evidence="7">
    <location>
        <begin position="610"/>
        <end position="631"/>
    </location>
</feature>
<feature type="transmembrane region" description="Helical" evidence="7">
    <location>
        <begin position="408"/>
        <end position="427"/>
    </location>
</feature>
<reference evidence="10" key="1">
    <citation type="submission" date="2021-01" db="EMBL/GenBank/DDBJ databases">
        <authorList>
            <person name="Corre E."/>
            <person name="Pelletier E."/>
            <person name="Niang G."/>
            <person name="Scheremetjew M."/>
            <person name="Finn R."/>
            <person name="Kale V."/>
            <person name="Holt S."/>
            <person name="Cochrane G."/>
            <person name="Meng A."/>
            <person name="Brown T."/>
            <person name="Cohen L."/>
        </authorList>
    </citation>
    <scope>NUCLEOTIDE SEQUENCE</scope>
    <source>
        <strain evidence="10">NIES-381</strain>
    </source>
</reference>
<dbReference type="PANTHER" id="PTHR23504">
    <property type="entry name" value="MAJOR FACILITATOR SUPERFAMILY DOMAIN-CONTAINING PROTEIN 10"/>
    <property type="match status" value="1"/>
</dbReference>
<evidence type="ECO:0000256" key="5">
    <source>
        <dbReference type="ARBA" id="ARBA00023136"/>
    </source>
</evidence>
<evidence type="ECO:0000256" key="2">
    <source>
        <dbReference type="ARBA" id="ARBA00022448"/>
    </source>
</evidence>
<dbReference type="GO" id="GO:0016020">
    <property type="term" value="C:membrane"/>
    <property type="evidence" value="ECO:0007669"/>
    <property type="project" value="UniProtKB-SubCell"/>
</dbReference>
<dbReference type="InterPro" id="IPR016181">
    <property type="entry name" value="Acyl_CoA_acyltransferase"/>
</dbReference>
<feature type="transmembrane region" description="Helical" evidence="7">
    <location>
        <begin position="537"/>
        <end position="558"/>
    </location>
</feature>
<sequence length="673" mass="73296">MAAVSPRVNRGKEIPAQNRVPTTTRELRPAASDVHVQPADPEDVPVLVAVINEAFMDDAFFKKQAYHDRTNTSDTRARMRNPDTSFLVAKDAQGQVLGAVYVAWNAASQKGLLGQLAVPKASRQRGVGRALVEAAERWCLERNGNKVFDMEVPLVDIRPELFPYFERQGYRAINKMLFPFPEVLSSAHAVSVVNYQKTCSADNVKALRVVTSQVQTPDTRTAEAGTTKPTPVPWRRVISVGYVLFVNHFSTMLCLPFIPFMVSGFFPDLPRSQLGLKMGYLFSSFYFGQFAGAYLWGSAADKYGRRPIMMLGIAGTLVSFVMFGMSTTFQQAIFWRFMWGFLNGNKGVCKVYLGETLDSTNAALGFSIIGIQSAIGRFIGPVLGGLLSNPVRKYSLLAGVPILAQYPYLLPCLIGGLTAALGLLIVYKNLPETLQDESPSDTEAVSAAQVKTERAPFLTTNVALSLLVYGGFSFAHIGFEQLFPLWVLKDVADGGFSFDEGMIGAVASVAGPVQLLSQLTLVPWFATKVSCRAAWHYCLLLMGIGIGIAPVASAFNHLSPVYCWAAASFVYMLVNVPAEAAYTYGAIVVNESVSKQQRGKVNGINSSIAAALRMIGPVFWGTLFAFTATWSARGWALSWQTAFTLISLLLIGVAMLARNFRSEPLAKSKPAPA</sequence>
<gene>
    <name evidence="10" type="ORF">EGYM00392_LOCUS31424</name>
</gene>
<evidence type="ECO:0000256" key="3">
    <source>
        <dbReference type="ARBA" id="ARBA00022692"/>
    </source>
</evidence>
<dbReference type="Pfam" id="PF00583">
    <property type="entry name" value="Acetyltransf_1"/>
    <property type="match status" value="1"/>
</dbReference>
<dbReference type="PROSITE" id="PS51186">
    <property type="entry name" value="GNAT"/>
    <property type="match status" value="1"/>
</dbReference>
<feature type="transmembrane region" description="Helical" evidence="7">
    <location>
        <begin position="308"/>
        <end position="329"/>
    </location>
</feature>
<dbReference type="GO" id="GO:0016747">
    <property type="term" value="F:acyltransferase activity, transferring groups other than amino-acyl groups"/>
    <property type="evidence" value="ECO:0007669"/>
    <property type="project" value="InterPro"/>
</dbReference>
<evidence type="ECO:0000313" key="10">
    <source>
        <dbReference type="EMBL" id="CAD9020310.1"/>
    </source>
</evidence>
<evidence type="ECO:0000256" key="1">
    <source>
        <dbReference type="ARBA" id="ARBA00004141"/>
    </source>
</evidence>
<keyword evidence="2" id="KW-0813">Transport</keyword>
<dbReference type="InterPro" id="IPR011701">
    <property type="entry name" value="MFS"/>
</dbReference>
<name>A0A7S1NIR2_9EUGL</name>
<dbReference type="CDD" id="cd04301">
    <property type="entry name" value="NAT_SF"/>
    <property type="match status" value="1"/>
</dbReference>
<dbReference type="SUPFAM" id="SSF103473">
    <property type="entry name" value="MFS general substrate transporter"/>
    <property type="match status" value="1"/>
</dbReference>
<dbReference type="InterPro" id="IPR036259">
    <property type="entry name" value="MFS_trans_sf"/>
</dbReference>
<feature type="domain" description="Major facilitator superfamily (MFS) profile" evidence="8">
    <location>
        <begin position="236"/>
        <end position="665"/>
    </location>
</feature>
<keyword evidence="3 7" id="KW-0812">Transmembrane</keyword>
<evidence type="ECO:0000256" key="4">
    <source>
        <dbReference type="ARBA" id="ARBA00022989"/>
    </source>
</evidence>
<accession>A0A7S1NIR2</accession>
<feature type="region of interest" description="Disordered" evidence="6">
    <location>
        <begin position="1"/>
        <end position="37"/>
    </location>
</feature>
<evidence type="ECO:0000259" key="8">
    <source>
        <dbReference type="PROSITE" id="PS50850"/>
    </source>
</evidence>
<organism evidence="10">
    <name type="scientific">Eutreptiella gymnastica</name>
    <dbReference type="NCBI Taxonomy" id="73025"/>
    <lineage>
        <taxon>Eukaryota</taxon>
        <taxon>Discoba</taxon>
        <taxon>Euglenozoa</taxon>
        <taxon>Euglenida</taxon>
        <taxon>Spirocuta</taxon>
        <taxon>Euglenophyceae</taxon>
        <taxon>Eutreptiales</taxon>
        <taxon>Eutreptiaceae</taxon>
        <taxon>Eutreptiella</taxon>
    </lineage>
</organism>
<evidence type="ECO:0000256" key="7">
    <source>
        <dbReference type="SAM" id="Phobius"/>
    </source>
</evidence>
<feature type="transmembrane region" description="Helical" evidence="7">
    <location>
        <begin position="278"/>
        <end position="296"/>
    </location>
</feature>
<comment type="subcellular location">
    <subcellularLocation>
        <location evidence="1">Membrane</location>
        <topology evidence="1">Multi-pass membrane protein</topology>
    </subcellularLocation>
</comment>
<keyword evidence="4 7" id="KW-1133">Transmembrane helix</keyword>
<feature type="transmembrane region" description="Helical" evidence="7">
    <location>
        <begin position="564"/>
        <end position="589"/>
    </location>
</feature>
<dbReference type="Gene3D" id="3.40.630.30">
    <property type="match status" value="1"/>
</dbReference>
<dbReference type="InterPro" id="IPR020846">
    <property type="entry name" value="MFS_dom"/>
</dbReference>